<organism evidence="3 4">
    <name type="scientific">Adhaeribacter swui</name>
    <dbReference type="NCBI Taxonomy" id="2086471"/>
    <lineage>
        <taxon>Bacteria</taxon>
        <taxon>Pseudomonadati</taxon>
        <taxon>Bacteroidota</taxon>
        <taxon>Cytophagia</taxon>
        <taxon>Cytophagales</taxon>
        <taxon>Hymenobacteraceae</taxon>
        <taxon>Adhaeribacter</taxon>
    </lineage>
</organism>
<evidence type="ECO:0000313" key="3">
    <source>
        <dbReference type="EMBL" id="QNF33083.1"/>
    </source>
</evidence>
<dbReference type="Gene3D" id="3.90.420.10">
    <property type="entry name" value="Oxidoreductase, molybdopterin-binding domain"/>
    <property type="match status" value="1"/>
</dbReference>
<dbReference type="AlphaFoldDB" id="A0A7G7G7E9"/>
<gene>
    <name evidence="3" type="ORF">HUW51_10205</name>
</gene>
<evidence type="ECO:0000259" key="2">
    <source>
        <dbReference type="Pfam" id="PF00174"/>
    </source>
</evidence>
<dbReference type="Proteomes" id="UP000515237">
    <property type="component" value="Chromosome"/>
</dbReference>
<evidence type="ECO:0000313" key="4">
    <source>
        <dbReference type="Proteomes" id="UP000515237"/>
    </source>
</evidence>
<reference evidence="3 4" key="1">
    <citation type="journal article" date="2018" name="Int. J. Syst. Evol. Microbiol.">
        <title>Adhaeribacter swui sp. nov., isolated from wet mud.</title>
        <authorList>
            <person name="Kim D.U."/>
            <person name="Kim K.W."/>
            <person name="Kang M.S."/>
            <person name="Kim J.Y."/>
            <person name="Jang J.H."/>
            <person name="Kim M.K."/>
        </authorList>
    </citation>
    <scope>NUCLEOTIDE SEQUENCE [LARGE SCALE GENOMIC DNA]</scope>
    <source>
        <strain evidence="3 4">KCTC 52873</strain>
    </source>
</reference>
<dbReference type="InterPro" id="IPR036374">
    <property type="entry name" value="OxRdtase_Mopterin-bd_sf"/>
</dbReference>
<keyword evidence="1" id="KW-0732">Signal</keyword>
<feature type="signal peptide" evidence="1">
    <location>
        <begin position="1"/>
        <end position="21"/>
    </location>
</feature>
<dbReference type="EMBL" id="CP055156">
    <property type="protein sequence ID" value="QNF33083.1"/>
    <property type="molecule type" value="Genomic_DNA"/>
</dbReference>
<feature type="chain" id="PRO_5028999813" evidence="1">
    <location>
        <begin position="22"/>
        <end position="166"/>
    </location>
</feature>
<evidence type="ECO:0000256" key="1">
    <source>
        <dbReference type="SAM" id="SignalP"/>
    </source>
</evidence>
<protein>
    <submittedName>
        <fullName evidence="3">Molybdopterin-dependent oxidoreductase</fullName>
    </submittedName>
</protein>
<name>A0A7G7G7E9_9BACT</name>
<dbReference type="InterPro" id="IPR000572">
    <property type="entry name" value="OxRdtase_Mopterin-bd_dom"/>
</dbReference>
<dbReference type="RefSeq" id="WP_185273935.1">
    <property type="nucleotide sequence ID" value="NZ_CP055156.1"/>
</dbReference>
<accession>A0A7G7G7E9</accession>
<keyword evidence="4" id="KW-1185">Reference proteome</keyword>
<dbReference type="SUPFAM" id="SSF56524">
    <property type="entry name" value="Oxidoreductase molybdopterin-binding domain"/>
    <property type="match status" value="1"/>
</dbReference>
<dbReference type="Pfam" id="PF00174">
    <property type="entry name" value="Oxidored_molyb"/>
    <property type="match status" value="1"/>
</dbReference>
<proteinExistence type="predicted"/>
<feature type="domain" description="Oxidoreductase molybdopterin-binding" evidence="2">
    <location>
        <begin position="29"/>
        <end position="161"/>
    </location>
</feature>
<dbReference type="KEGG" id="aswu:HUW51_10205"/>
<sequence>MKNKFFLLVFTAWLSSFSLRAQTAGSAPSFRVEGEVTTPLTLTLTDLDKMEKTTVQATDRQNKVHSYSGVLLATILKKAGATLGEELKGENLTKYLLLEASDGYQVLFSLAEVDEAFSDKKIILANRMDGSWLKADQGPFQIIVEGEKKKARHIRQVNRLQVYFAK</sequence>